<name>A0A3R9MY71_STRMT</name>
<comment type="caution">
    <text evidence="1">The sequence shown here is derived from an EMBL/GenBank/DDBJ whole genome shotgun (WGS) entry which is preliminary data.</text>
</comment>
<proteinExistence type="predicted"/>
<sequence>MEEELEIKVLLINDPEIVVKQFLTAISLNLCVI</sequence>
<organism evidence="1 2">
    <name type="scientific">Streptococcus mitis</name>
    <dbReference type="NCBI Taxonomy" id="28037"/>
    <lineage>
        <taxon>Bacteria</taxon>
        <taxon>Bacillati</taxon>
        <taxon>Bacillota</taxon>
        <taxon>Bacilli</taxon>
        <taxon>Lactobacillales</taxon>
        <taxon>Streptococcaceae</taxon>
        <taxon>Streptococcus</taxon>
        <taxon>Streptococcus mitis group</taxon>
    </lineage>
</organism>
<dbReference type="Proteomes" id="UP000271520">
    <property type="component" value="Unassembled WGS sequence"/>
</dbReference>
<dbReference type="EMBL" id="RJPW01000006">
    <property type="protein sequence ID" value="RSJ92899.1"/>
    <property type="molecule type" value="Genomic_DNA"/>
</dbReference>
<reference evidence="1 2" key="1">
    <citation type="submission" date="2018-11" db="EMBL/GenBank/DDBJ databases">
        <title>Species Designations Belie Phenotypic and Genotypic Heterogeneity in Oral Streptococci.</title>
        <authorList>
            <person name="Velsko I."/>
        </authorList>
    </citation>
    <scope>NUCLEOTIDE SEQUENCE [LARGE SCALE GENOMIC DNA]</scope>
    <source>
        <strain evidence="1 2">BCC22</strain>
    </source>
</reference>
<evidence type="ECO:0000313" key="2">
    <source>
        <dbReference type="Proteomes" id="UP000271520"/>
    </source>
</evidence>
<accession>A0A3R9MY71</accession>
<gene>
    <name evidence="1" type="ORF">D8788_04950</name>
</gene>
<dbReference type="AlphaFoldDB" id="A0A3R9MY71"/>
<protein>
    <submittedName>
        <fullName evidence="1">Uncharacterized protein</fullName>
    </submittedName>
</protein>
<evidence type="ECO:0000313" key="1">
    <source>
        <dbReference type="EMBL" id="RSJ92899.1"/>
    </source>
</evidence>